<dbReference type="EMBL" id="AP019308">
    <property type="protein sequence ID" value="BBH23210.1"/>
    <property type="molecule type" value="Genomic_DNA"/>
</dbReference>
<accession>A0A3G9IWI3</accession>
<sequence>MFQSRFHWKRVVNGPEWKNLVYEAVNKQFSGYQFIVLFQQPVALTLSHKVPQDG</sequence>
<evidence type="ECO:0000313" key="2">
    <source>
        <dbReference type="Proteomes" id="UP000275368"/>
    </source>
</evidence>
<keyword evidence="2" id="KW-1185">Reference proteome</keyword>
<reference evidence="1 2" key="1">
    <citation type="submission" date="2018-11" db="EMBL/GenBank/DDBJ databases">
        <title>Complete genome sequence of Paenibacillus baekrokdamisoli strain KCTC 33723.</title>
        <authorList>
            <person name="Kang S.W."/>
            <person name="Lee K.C."/>
            <person name="Kim K.K."/>
            <person name="Kim J.S."/>
            <person name="Kim D.S."/>
            <person name="Ko S.H."/>
            <person name="Yang S.H."/>
            <person name="Lee J.S."/>
        </authorList>
    </citation>
    <scope>NUCLEOTIDE SEQUENCE [LARGE SCALE GENOMIC DNA]</scope>
    <source>
        <strain evidence="1 2">KCTC 33723</strain>
    </source>
</reference>
<dbReference type="Proteomes" id="UP000275368">
    <property type="component" value="Chromosome"/>
</dbReference>
<protein>
    <submittedName>
        <fullName evidence="1">Uncharacterized protein</fullName>
    </submittedName>
</protein>
<gene>
    <name evidence="1" type="ORF">Back11_45550</name>
</gene>
<organism evidence="1 2">
    <name type="scientific">Paenibacillus baekrokdamisoli</name>
    <dbReference type="NCBI Taxonomy" id="1712516"/>
    <lineage>
        <taxon>Bacteria</taxon>
        <taxon>Bacillati</taxon>
        <taxon>Bacillota</taxon>
        <taxon>Bacilli</taxon>
        <taxon>Bacillales</taxon>
        <taxon>Paenibacillaceae</taxon>
        <taxon>Paenibacillus</taxon>
    </lineage>
</organism>
<dbReference type="AlphaFoldDB" id="A0A3G9IWI3"/>
<evidence type="ECO:0000313" key="1">
    <source>
        <dbReference type="EMBL" id="BBH23210.1"/>
    </source>
</evidence>
<name>A0A3G9IWI3_9BACL</name>
<dbReference type="KEGG" id="pbk:Back11_45550"/>
<dbReference type="RefSeq" id="WP_164522948.1">
    <property type="nucleotide sequence ID" value="NZ_AP019308.1"/>
</dbReference>
<proteinExistence type="predicted"/>